<feature type="domain" description="NB-ARC" evidence="2">
    <location>
        <begin position="352"/>
        <end position="512"/>
    </location>
</feature>
<dbReference type="Pfam" id="PF00931">
    <property type="entry name" value="NB-ARC"/>
    <property type="match status" value="1"/>
</dbReference>
<feature type="region of interest" description="Disordered" evidence="1">
    <location>
        <begin position="1"/>
        <end position="28"/>
    </location>
</feature>
<dbReference type="PANTHER" id="PTHR46082:SF6">
    <property type="entry name" value="AAA+ ATPASE DOMAIN-CONTAINING PROTEIN-RELATED"/>
    <property type="match status" value="1"/>
</dbReference>
<dbReference type="InterPro" id="IPR011990">
    <property type="entry name" value="TPR-like_helical_dom_sf"/>
</dbReference>
<name>A0A8H4RFG2_9HELO</name>
<dbReference type="GO" id="GO:0043531">
    <property type="term" value="F:ADP binding"/>
    <property type="evidence" value="ECO:0007669"/>
    <property type="project" value="InterPro"/>
</dbReference>
<dbReference type="Gene3D" id="3.40.50.1820">
    <property type="entry name" value="alpha/beta hydrolase"/>
    <property type="match status" value="1"/>
</dbReference>
<organism evidence="4 5">
    <name type="scientific">Cudoniella acicularis</name>
    <dbReference type="NCBI Taxonomy" id="354080"/>
    <lineage>
        <taxon>Eukaryota</taxon>
        <taxon>Fungi</taxon>
        <taxon>Dikarya</taxon>
        <taxon>Ascomycota</taxon>
        <taxon>Pezizomycotina</taxon>
        <taxon>Leotiomycetes</taxon>
        <taxon>Helotiales</taxon>
        <taxon>Tricladiaceae</taxon>
        <taxon>Cudoniella</taxon>
    </lineage>
</organism>
<dbReference type="AlphaFoldDB" id="A0A8H4RFG2"/>
<evidence type="ECO:0000313" key="5">
    <source>
        <dbReference type="Proteomes" id="UP000566819"/>
    </source>
</evidence>
<sequence>MRKWLRLKHRSENAAREDPTASTTATSPRKTFPFGIKLLHDPENSVVDIVFVHGLTGDREKTWTAKNAAAPWPQSLLPSKVPNARVLSFGYDAYVTDWKGVVSKNRIGNHSMNLLTHVATYRVDDDTALVAARQRPEQHLKNILEYTRGIIFLGTPHHGSGLAKWAEMLANVIGLLKQTNPQILAVLESDSEVLARVQDGFHTMVRSRNQERLQPIEITCFYEELPLPGIGVVVPSHSAILPGYTPIGIRSNHMDMTKFEHADDPGFTLVAGELRRWIKELTVPSNTSAPGAERSEQGKLVRQQDNTQFAFPSSNPVAAFAGTTVPFRRDPDFVDRDILSEINQKCSLPASRVALVGLGGVGKSQLAIEYSHRIQEESPETWVFWVHASTTARFEEGYRRIAEKVKIDGWDKPDVDILQLVTNWLCNEVNGRWVMIVDNADDPNVFFISSANHGLAQVARSLSDFLPQSRTGSIVITSRSRSVAYRLIGRDSDIIKVKPMDQDQALALLHKKLPVNLDTTDAIELVRTLDYIPLAISQAAAYINQGAPRITVSRYLHDLRRSDKDRASLLKKDIGDTRRDGKASNSIIATWHISFEHIRKDRLSAARLLSLMSLFDRQGIPDTLLQHSYQEDSNIETDFEDDISTLTGYSLITMNAEGKEFEMHRLVQFSTKKWLELYDKLENWKEKYIKIIGKAFPVGRYENWTTCQQLFPHAEMVLSYWPMNRDYGKYEQAEEMNRRALEGWEKALGKEHPNTLTSVDNLATVLESQGKYEQAEEMNRRALEGKEKALGKEHPSTLMSVYNLAYLLHQQEQYQEALLLYQRASTGYKKTLGPDHPTTKACLKHFSLLQPTSHSPPS</sequence>
<dbReference type="InterPro" id="IPR029058">
    <property type="entry name" value="AB_hydrolase_fold"/>
</dbReference>
<proteinExistence type="predicted"/>
<dbReference type="InterPro" id="IPR053137">
    <property type="entry name" value="NLR-like"/>
</dbReference>
<dbReference type="Pfam" id="PF13374">
    <property type="entry name" value="TPR_10"/>
    <property type="match status" value="1"/>
</dbReference>
<evidence type="ECO:0000259" key="2">
    <source>
        <dbReference type="Pfam" id="PF00931"/>
    </source>
</evidence>
<gene>
    <name evidence="4" type="ORF">G7Y89_g10454</name>
</gene>
<keyword evidence="5" id="KW-1185">Reference proteome</keyword>
<dbReference type="InterPro" id="IPR027417">
    <property type="entry name" value="P-loop_NTPase"/>
</dbReference>
<dbReference type="OrthoDB" id="427518at2759"/>
<feature type="domain" description="DUF7779" evidence="3">
    <location>
        <begin position="602"/>
        <end position="673"/>
    </location>
</feature>
<dbReference type="Pfam" id="PF25000">
    <property type="entry name" value="DUF7779"/>
    <property type="match status" value="1"/>
</dbReference>
<dbReference type="SUPFAM" id="SSF52540">
    <property type="entry name" value="P-loop containing nucleoside triphosphate hydrolases"/>
    <property type="match status" value="1"/>
</dbReference>
<evidence type="ECO:0000313" key="4">
    <source>
        <dbReference type="EMBL" id="KAF4627699.1"/>
    </source>
</evidence>
<protein>
    <recommendedName>
        <fullName evidence="6">NB-ARC domain-containing protein</fullName>
    </recommendedName>
</protein>
<feature type="compositionally biased region" description="Basic and acidic residues" evidence="1">
    <location>
        <begin position="10"/>
        <end position="19"/>
    </location>
</feature>
<dbReference type="Proteomes" id="UP000566819">
    <property type="component" value="Unassembled WGS sequence"/>
</dbReference>
<evidence type="ECO:0000259" key="3">
    <source>
        <dbReference type="Pfam" id="PF25000"/>
    </source>
</evidence>
<dbReference type="PANTHER" id="PTHR46082">
    <property type="entry name" value="ATP/GTP-BINDING PROTEIN-RELATED"/>
    <property type="match status" value="1"/>
</dbReference>
<reference evidence="4 5" key="1">
    <citation type="submission" date="2020-03" db="EMBL/GenBank/DDBJ databases">
        <title>Draft Genome Sequence of Cudoniella acicularis.</title>
        <authorList>
            <person name="Buettner E."/>
            <person name="Kellner H."/>
        </authorList>
    </citation>
    <scope>NUCLEOTIDE SEQUENCE [LARGE SCALE GENOMIC DNA]</scope>
    <source>
        <strain evidence="4 5">DSM 108380</strain>
    </source>
</reference>
<evidence type="ECO:0000256" key="1">
    <source>
        <dbReference type="SAM" id="MobiDB-lite"/>
    </source>
</evidence>
<dbReference type="Pfam" id="PF13424">
    <property type="entry name" value="TPR_12"/>
    <property type="match status" value="1"/>
</dbReference>
<dbReference type="SUPFAM" id="SSF53474">
    <property type="entry name" value="alpha/beta-Hydrolases"/>
    <property type="match status" value="1"/>
</dbReference>
<accession>A0A8H4RFG2</accession>
<dbReference type="InterPro" id="IPR002182">
    <property type="entry name" value="NB-ARC"/>
</dbReference>
<dbReference type="InterPro" id="IPR056681">
    <property type="entry name" value="DUF7779"/>
</dbReference>
<comment type="caution">
    <text evidence="4">The sequence shown here is derived from an EMBL/GenBank/DDBJ whole genome shotgun (WGS) entry which is preliminary data.</text>
</comment>
<dbReference type="EMBL" id="JAAMPI010000925">
    <property type="protein sequence ID" value="KAF4627699.1"/>
    <property type="molecule type" value="Genomic_DNA"/>
</dbReference>
<dbReference type="SUPFAM" id="SSF48452">
    <property type="entry name" value="TPR-like"/>
    <property type="match status" value="1"/>
</dbReference>
<dbReference type="Gene3D" id="1.25.40.10">
    <property type="entry name" value="Tetratricopeptide repeat domain"/>
    <property type="match status" value="1"/>
</dbReference>
<evidence type="ECO:0008006" key="6">
    <source>
        <dbReference type="Google" id="ProtNLM"/>
    </source>
</evidence>
<dbReference type="Gene3D" id="3.40.50.300">
    <property type="entry name" value="P-loop containing nucleotide triphosphate hydrolases"/>
    <property type="match status" value="1"/>
</dbReference>